<evidence type="ECO:0000313" key="20">
    <source>
        <dbReference type="WBParaSite" id="maker-PairedContig_1280-snap-gene-0.24-mRNA-1"/>
    </source>
</evidence>
<dbReference type="GO" id="GO:0030299">
    <property type="term" value="P:intestinal cholesterol absorption"/>
    <property type="evidence" value="ECO:0007669"/>
    <property type="project" value="TreeGrafter"/>
</dbReference>
<reference evidence="20" key="1">
    <citation type="submission" date="2016-11" db="UniProtKB">
        <authorList>
            <consortium name="WormBaseParasite"/>
        </authorList>
    </citation>
    <scope>IDENTIFICATION</scope>
    <source>
        <strain evidence="20">pt0022</strain>
    </source>
</reference>
<dbReference type="Gene3D" id="1.20.1640.10">
    <property type="entry name" value="Multidrug efflux transporter AcrB transmembrane domain"/>
    <property type="match status" value="1"/>
</dbReference>
<keyword evidence="5 15" id="KW-0812">Transmembrane</keyword>
<evidence type="ECO:0000256" key="7">
    <source>
        <dbReference type="ARBA" id="ARBA00022989"/>
    </source>
</evidence>
<keyword evidence="6 16" id="KW-0732">Signal</keyword>
<evidence type="ECO:0000256" key="14">
    <source>
        <dbReference type="ARBA" id="ARBA00034049"/>
    </source>
</evidence>
<evidence type="ECO:0000256" key="4">
    <source>
        <dbReference type="ARBA" id="ARBA00022548"/>
    </source>
</evidence>
<feature type="domain" description="NPC1 middle luminal" evidence="19">
    <location>
        <begin position="417"/>
        <end position="633"/>
    </location>
</feature>
<keyword evidence="8" id="KW-0443">Lipid metabolism</keyword>
<feature type="domain" description="Niemann-Pick C1 N-terminal" evidence="18">
    <location>
        <begin position="41"/>
        <end position="296"/>
    </location>
</feature>
<dbReference type="Pfam" id="PF16414">
    <property type="entry name" value="NPC1_N"/>
    <property type="match status" value="1"/>
</dbReference>
<evidence type="ECO:0000256" key="3">
    <source>
        <dbReference type="ARBA" id="ARBA00022448"/>
    </source>
</evidence>
<keyword evidence="3" id="KW-0813">Transport</keyword>
<evidence type="ECO:0000256" key="10">
    <source>
        <dbReference type="ARBA" id="ARBA00023157"/>
    </source>
</evidence>
<dbReference type="Pfam" id="PF22314">
    <property type="entry name" value="NPC1_MLD"/>
    <property type="match status" value="1"/>
</dbReference>
<feature type="transmembrane region" description="Helical" evidence="15">
    <location>
        <begin position="772"/>
        <end position="793"/>
    </location>
</feature>
<dbReference type="FunFam" id="1.20.1640.10:FF:000010">
    <property type="entry name" value="NPC intracellular cholesterol transporter 1"/>
    <property type="match status" value="1"/>
</dbReference>
<comment type="catalytic activity">
    <reaction evidence="14">
        <text>cholesterol(in) = cholesterol(out)</text>
        <dbReference type="Rhea" id="RHEA:39747"/>
        <dbReference type="ChEBI" id="CHEBI:16113"/>
    </reaction>
</comment>
<dbReference type="GO" id="GO:0015918">
    <property type="term" value="P:sterol transport"/>
    <property type="evidence" value="ECO:0007669"/>
    <property type="project" value="TreeGrafter"/>
</dbReference>
<evidence type="ECO:0000256" key="16">
    <source>
        <dbReference type="SAM" id="SignalP"/>
    </source>
</evidence>
<evidence type="ECO:0000256" key="11">
    <source>
        <dbReference type="ARBA" id="ARBA00023166"/>
    </source>
</evidence>
<feature type="chain" id="PRO_5009318089" description="SSD domain-containing protein" evidence="16">
    <location>
        <begin position="23"/>
        <end position="1313"/>
    </location>
</feature>
<dbReference type="InterPro" id="IPR053958">
    <property type="entry name" value="HMGCR/SNAP/NPC1-like_SSD"/>
</dbReference>
<keyword evidence="13" id="KW-0753">Steroid metabolism</keyword>
<name>A0A1I8EBC1_WUCBA</name>
<evidence type="ECO:0000256" key="8">
    <source>
        <dbReference type="ARBA" id="ARBA00023098"/>
    </source>
</evidence>
<accession>A0A1I8EBC1</accession>
<evidence type="ECO:0000256" key="6">
    <source>
        <dbReference type="ARBA" id="ARBA00022729"/>
    </source>
</evidence>
<proteinExistence type="inferred from homology"/>
<organism evidence="20">
    <name type="scientific">Wuchereria bancrofti</name>
    <dbReference type="NCBI Taxonomy" id="6293"/>
    <lineage>
        <taxon>Eukaryota</taxon>
        <taxon>Metazoa</taxon>
        <taxon>Ecdysozoa</taxon>
        <taxon>Nematoda</taxon>
        <taxon>Chromadorea</taxon>
        <taxon>Rhabditida</taxon>
        <taxon>Spirurina</taxon>
        <taxon>Spiruromorpha</taxon>
        <taxon>Filarioidea</taxon>
        <taxon>Onchocercidae</taxon>
        <taxon>Wuchereria</taxon>
    </lineage>
</organism>
<dbReference type="WBParaSite" id="maker-PairedContig_1280-snap-gene-0.24-mRNA-1">
    <property type="protein sequence ID" value="maker-PairedContig_1280-snap-gene-0.24-mRNA-1"/>
    <property type="gene ID" value="maker-PairedContig_1280-snap-gene-0.24"/>
</dbReference>
<feature type="domain" description="HMGCR/SNAP/NPC1-like sterol-sensing" evidence="17">
    <location>
        <begin position="691"/>
        <end position="733"/>
    </location>
</feature>
<dbReference type="PANTHER" id="PTHR45727:SF2">
    <property type="entry name" value="NPC INTRACELLULAR CHOLESTEROL TRANSPORTER 1"/>
    <property type="match status" value="1"/>
</dbReference>
<dbReference type="GO" id="GO:0005886">
    <property type="term" value="C:plasma membrane"/>
    <property type="evidence" value="ECO:0007669"/>
    <property type="project" value="TreeGrafter"/>
</dbReference>
<dbReference type="InterPro" id="IPR032190">
    <property type="entry name" value="NPC1_N"/>
</dbReference>
<protein>
    <recommendedName>
        <fullName evidence="21">SSD domain-containing protein</fullName>
    </recommendedName>
</protein>
<dbReference type="InterPro" id="IPR053956">
    <property type="entry name" value="NPC1_MLD"/>
</dbReference>
<evidence type="ECO:0000256" key="12">
    <source>
        <dbReference type="ARBA" id="ARBA00023180"/>
    </source>
</evidence>
<feature type="signal peptide" evidence="16">
    <location>
        <begin position="1"/>
        <end position="22"/>
    </location>
</feature>
<feature type="transmembrane region" description="Helical" evidence="15">
    <location>
        <begin position="1062"/>
        <end position="1081"/>
    </location>
</feature>
<dbReference type="STRING" id="6293.A0A1I8EBC1"/>
<evidence type="ECO:0000259" key="18">
    <source>
        <dbReference type="Pfam" id="PF16414"/>
    </source>
</evidence>
<dbReference type="GO" id="GO:0015485">
    <property type="term" value="F:cholesterol binding"/>
    <property type="evidence" value="ECO:0007669"/>
    <property type="project" value="TreeGrafter"/>
</dbReference>
<feature type="transmembrane region" description="Helical" evidence="15">
    <location>
        <begin position="1113"/>
        <end position="1134"/>
    </location>
</feature>
<evidence type="ECO:0008006" key="21">
    <source>
        <dbReference type="Google" id="ProtNLM"/>
    </source>
</evidence>
<keyword evidence="9 15" id="KW-0472">Membrane</keyword>
<keyword evidence="4" id="KW-0153">Cholesterol metabolism</keyword>
<evidence type="ECO:0000256" key="5">
    <source>
        <dbReference type="ARBA" id="ARBA00022692"/>
    </source>
</evidence>
<evidence type="ECO:0000256" key="2">
    <source>
        <dbReference type="ARBA" id="ARBA00005585"/>
    </source>
</evidence>
<evidence type="ECO:0000256" key="15">
    <source>
        <dbReference type="SAM" id="Phobius"/>
    </source>
</evidence>
<dbReference type="GO" id="GO:0042632">
    <property type="term" value="P:cholesterol homeostasis"/>
    <property type="evidence" value="ECO:0007669"/>
    <property type="project" value="TreeGrafter"/>
</dbReference>
<evidence type="ECO:0000259" key="17">
    <source>
        <dbReference type="Pfam" id="PF12349"/>
    </source>
</evidence>
<comment type="subcellular location">
    <subcellularLocation>
        <location evidence="1">Endomembrane system</location>
        <topology evidence="1">Multi-pass membrane protein</topology>
    </subcellularLocation>
</comment>
<keyword evidence="12" id="KW-0325">Glycoprotein</keyword>
<feature type="transmembrane region" description="Helical" evidence="15">
    <location>
        <begin position="647"/>
        <end position="666"/>
    </location>
</feature>
<dbReference type="SUPFAM" id="SSF82866">
    <property type="entry name" value="Multidrug efflux transporter AcrB transmembrane domain"/>
    <property type="match status" value="1"/>
</dbReference>
<feature type="transmembrane region" description="Helical" evidence="15">
    <location>
        <begin position="376"/>
        <end position="398"/>
    </location>
</feature>
<dbReference type="GO" id="GO:0012505">
    <property type="term" value="C:endomembrane system"/>
    <property type="evidence" value="ECO:0007669"/>
    <property type="project" value="UniProtKB-SubCell"/>
</dbReference>
<dbReference type="GO" id="GO:0008203">
    <property type="term" value="P:cholesterol metabolic process"/>
    <property type="evidence" value="ECO:0007669"/>
    <property type="project" value="UniProtKB-KW"/>
</dbReference>
<keyword evidence="10" id="KW-1015">Disulfide bond</keyword>
<evidence type="ECO:0000259" key="19">
    <source>
        <dbReference type="Pfam" id="PF22314"/>
    </source>
</evidence>
<feature type="transmembrane region" description="Helical" evidence="15">
    <location>
        <begin position="1190"/>
        <end position="1214"/>
    </location>
</feature>
<feature type="transmembrane region" description="Helical" evidence="15">
    <location>
        <begin position="1088"/>
        <end position="1107"/>
    </location>
</feature>
<sequence>MHMRQLLAVEFAFVAYFQVSRGDVGHASTGVSSSTAKVVRECSMRGVCGHRGAMHQTCPYHGPPLRISVEKHRQTLASLCPHLFQESNEEFCCDEKQVALLDAQMTLPRQFLSRCPSCLTNFVQLWCDFTCSPNQANFVRVIASTDDLHLVENKTQYVTEVAYYVRESYADGLFQSCKDVRAIGTDYALSFMCGVSITECDISRWFTFLGTYNEDIGVPFHITFIPTPSLPEDQSNVLNSTALDIRPPTTRVLLCSEAAYPNGPSCSCQDCPQSCVAESPFPFIVQEECQVASFDCMLILSLFGFGGLCFAVLFFAMMYHSLKRNQDGGDLSDFKPAGGTLDDADLGAIDTLGSWIESQLELVCAHYGQLCVKHPLAVFAFGTLIAVLCSSGMLFVRFTTDPVELWSSRTSRARGEKYFFDSEFGPFYRMEQLIMYPRDQSFWLHENQSDLFELGFYGPALRKAFLQDVAELQEAVTNLIAVTEDGTQVTLTDVCYKPMTPDNQNCAIMTVLNYFQNNVSLLNRTSVDDWSGSQFDYLDHIMTCTQNPYQTITRLGIPCLSAFGVPIQPYVVLGEFNSSSQWDSARGIVITILLNNHITAVENKYAAAWEKIFVLYLRNISHQNYAISFMAERSIQDEIDRESQSDVFTILISYIFMFAYVAFALGQYQVSAQSVNATFPPGNSRAEEPLSEPLHLRISHISGEVIPSMLLSSLSECLCFFVGALSSMPAVKSGRPEVCCCRRITTVESVNSDGYMLYLFSNYYAPFLLSKYVRIIVIFLFAGWLSSSFAVMGNIPLGFDQKMAVPEDSYVFSYFKSMDRFLSVGPPVYFVIKGDVEFSDPYEHNKICSGAGCATDSLGAQIAHAARWSNRSYIAYPAMNWLDDYFDWLQPFGNPPCCRMFSNGTFCSSTGNIPLFAVSVIHNCHELQISTVSENSESCIPCNVEFFDGRPRSDLFYDHLTHFFSNNPSTKCAKGGHAAYGSAVKLSRRGRILSSHFITYHTVLKTSSDFINAMNSARRIAANITAMLNKDRDGRCPIEVFPYSVFYVFYEQYMTIVMDACIQLILSLVAIFAVTTVLLGLDPWSAFIIDLTISCVLFNLIGLMYWWNIDFNAVSVVNLVMTVGISVEFCSHIVRSFALSVHRDRLMRARHSLASMGSSVLSGITLTKFGGILVLAFAHSQIFKVFYFRMFLGIVLIGAAHGLIFLPVLLSYIGPPMNKRKLIMKTRSESCCINDCGSAVTKTCLTKHCDPSPLTDYLLISFVQRSAHFLQLSASDVIEGISVEVSNRLNRSLCKKKCSATFEYPVEPKGKVC</sequence>
<dbReference type="PANTHER" id="PTHR45727">
    <property type="entry name" value="NPC INTRACELLULAR CHOLESTEROL TRANSPORTER 1"/>
    <property type="match status" value="1"/>
</dbReference>
<evidence type="ECO:0000256" key="1">
    <source>
        <dbReference type="ARBA" id="ARBA00004127"/>
    </source>
</evidence>
<evidence type="ECO:0000256" key="13">
    <source>
        <dbReference type="ARBA" id="ARBA00023221"/>
    </source>
</evidence>
<comment type="similarity">
    <text evidence="2">Belongs to the patched family.</text>
</comment>
<feature type="transmembrane region" description="Helical" evidence="15">
    <location>
        <begin position="297"/>
        <end position="316"/>
    </location>
</feature>
<keyword evidence="11" id="KW-1207">Sterol metabolism</keyword>
<keyword evidence="7 15" id="KW-1133">Transmembrane helix</keyword>
<dbReference type="Pfam" id="PF12349">
    <property type="entry name" value="Sterol-sensing"/>
    <property type="match status" value="1"/>
</dbReference>
<evidence type="ECO:0000256" key="9">
    <source>
        <dbReference type="ARBA" id="ARBA00023136"/>
    </source>
</evidence>
<feature type="transmembrane region" description="Helical" evidence="15">
    <location>
        <begin position="1155"/>
        <end position="1178"/>
    </location>
</feature>